<name>A0A4S8MCG0_DENBC</name>
<keyword evidence="3" id="KW-1185">Reference proteome</keyword>
<proteinExistence type="predicted"/>
<gene>
    <name evidence="2" type="ORF">K435DRAFT_855103</name>
</gene>
<dbReference type="EMBL" id="ML179110">
    <property type="protein sequence ID" value="THV00002.1"/>
    <property type="molecule type" value="Genomic_DNA"/>
</dbReference>
<feature type="region of interest" description="Disordered" evidence="1">
    <location>
        <begin position="74"/>
        <end position="122"/>
    </location>
</feature>
<dbReference type="Proteomes" id="UP000297245">
    <property type="component" value="Unassembled WGS sequence"/>
</dbReference>
<dbReference type="AlphaFoldDB" id="A0A4S8MCG0"/>
<organism evidence="2 3">
    <name type="scientific">Dendrothele bispora (strain CBS 962.96)</name>
    <dbReference type="NCBI Taxonomy" id="1314807"/>
    <lineage>
        <taxon>Eukaryota</taxon>
        <taxon>Fungi</taxon>
        <taxon>Dikarya</taxon>
        <taxon>Basidiomycota</taxon>
        <taxon>Agaricomycotina</taxon>
        <taxon>Agaricomycetes</taxon>
        <taxon>Agaricomycetidae</taxon>
        <taxon>Agaricales</taxon>
        <taxon>Agaricales incertae sedis</taxon>
        <taxon>Dendrothele</taxon>
    </lineage>
</organism>
<feature type="compositionally biased region" description="Low complexity" evidence="1">
    <location>
        <begin position="1"/>
        <end position="21"/>
    </location>
</feature>
<evidence type="ECO:0000256" key="1">
    <source>
        <dbReference type="SAM" id="MobiDB-lite"/>
    </source>
</evidence>
<accession>A0A4S8MCG0</accession>
<reference evidence="2 3" key="1">
    <citation type="journal article" date="2019" name="Nat. Ecol. Evol.">
        <title>Megaphylogeny resolves global patterns of mushroom evolution.</title>
        <authorList>
            <person name="Varga T."/>
            <person name="Krizsan K."/>
            <person name="Foldi C."/>
            <person name="Dima B."/>
            <person name="Sanchez-Garcia M."/>
            <person name="Sanchez-Ramirez S."/>
            <person name="Szollosi G.J."/>
            <person name="Szarkandi J.G."/>
            <person name="Papp V."/>
            <person name="Albert L."/>
            <person name="Andreopoulos W."/>
            <person name="Angelini C."/>
            <person name="Antonin V."/>
            <person name="Barry K.W."/>
            <person name="Bougher N.L."/>
            <person name="Buchanan P."/>
            <person name="Buyck B."/>
            <person name="Bense V."/>
            <person name="Catcheside P."/>
            <person name="Chovatia M."/>
            <person name="Cooper J."/>
            <person name="Damon W."/>
            <person name="Desjardin D."/>
            <person name="Finy P."/>
            <person name="Geml J."/>
            <person name="Haridas S."/>
            <person name="Hughes K."/>
            <person name="Justo A."/>
            <person name="Karasinski D."/>
            <person name="Kautmanova I."/>
            <person name="Kiss B."/>
            <person name="Kocsube S."/>
            <person name="Kotiranta H."/>
            <person name="LaButti K.M."/>
            <person name="Lechner B.E."/>
            <person name="Liimatainen K."/>
            <person name="Lipzen A."/>
            <person name="Lukacs Z."/>
            <person name="Mihaltcheva S."/>
            <person name="Morgado L.N."/>
            <person name="Niskanen T."/>
            <person name="Noordeloos M.E."/>
            <person name="Ohm R.A."/>
            <person name="Ortiz-Santana B."/>
            <person name="Ovrebo C."/>
            <person name="Racz N."/>
            <person name="Riley R."/>
            <person name="Savchenko A."/>
            <person name="Shiryaev A."/>
            <person name="Soop K."/>
            <person name="Spirin V."/>
            <person name="Szebenyi C."/>
            <person name="Tomsovsky M."/>
            <person name="Tulloss R.E."/>
            <person name="Uehling J."/>
            <person name="Grigoriev I.V."/>
            <person name="Vagvolgyi C."/>
            <person name="Papp T."/>
            <person name="Martin F.M."/>
            <person name="Miettinen O."/>
            <person name="Hibbett D.S."/>
            <person name="Nagy L.G."/>
        </authorList>
    </citation>
    <scope>NUCLEOTIDE SEQUENCE [LARGE SCALE GENOMIC DNA]</scope>
    <source>
        <strain evidence="2 3">CBS 962.96</strain>
    </source>
</reference>
<sequence>MSANFFNLSNLETSSSNSESSWPPLTRYRADTKHVRLTCRQRNVRPASEHDFNYSTHSSSLTFLGSGPRSSRSHCHSSVLTIGSSSSSSTPYTLVSSSSIPLSSRPSTDRSPRPLNIPKIHEYSSLDRSIPTRRIDLTTKRTSYGGSIEHRTKVPPIDTVVNTIGTSEDNGSG</sequence>
<protein>
    <submittedName>
        <fullName evidence="2">Uncharacterized protein</fullName>
    </submittedName>
</protein>
<feature type="compositionally biased region" description="Low complexity" evidence="1">
    <location>
        <begin position="77"/>
        <end position="106"/>
    </location>
</feature>
<evidence type="ECO:0000313" key="2">
    <source>
        <dbReference type="EMBL" id="THV00002.1"/>
    </source>
</evidence>
<evidence type="ECO:0000313" key="3">
    <source>
        <dbReference type="Proteomes" id="UP000297245"/>
    </source>
</evidence>
<feature type="region of interest" description="Disordered" evidence="1">
    <location>
        <begin position="1"/>
        <end position="25"/>
    </location>
</feature>